<accession>Q5SNH8</accession>
<dbReference type="EMBL" id="AP002743">
    <property type="protein sequence ID" value="BAD72222.1"/>
    <property type="molecule type" value="Genomic_DNA"/>
</dbReference>
<reference evidence="2" key="1">
    <citation type="journal article" date="2002" name="Nature">
        <title>The genome sequence and structure of rice chromosome 1.</title>
        <authorList>
            <person name="Sasaki T."/>
            <person name="Matsumoto T."/>
            <person name="Yamamoto K."/>
            <person name="Sakata K."/>
            <person name="Baba T."/>
            <person name="Katayose Y."/>
            <person name="Wu J."/>
            <person name="Niimura Y."/>
            <person name="Cheng Z."/>
            <person name="Nagamura Y."/>
            <person name="Antonio B.A."/>
            <person name="Kanamori H."/>
            <person name="Hosokawa S."/>
            <person name="Masukawa M."/>
            <person name="Arikawa K."/>
            <person name="Chiden Y."/>
            <person name="Hayashi M."/>
            <person name="Okamoto M."/>
            <person name="Ando T."/>
            <person name="Aoki H."/>
            <person name="Arita K."/>
            <person name="Hamada M."/>
            <person name="Harada C."/>
            <person name="Hijishita S."/>
            <person name="Honda M."/>
            <person name="Ichikawa Y."/>
            <person name="Idonuma A."/>
            <person name="Iijima M."/>
            <person name="Ikeda M."/>
            <person name="Ikeno M."/>
            <person name="Itoh S."/>
            <person name="Itoh T."/>
            <person name="Itoh Y."/>
            <person name="Itoh Y."/>
            <person name="Iwabuchi A."/>
            <person name="Kamiya K."/>
            <person name="Karasawa W."/>
            <person name="Katagiri S."/>
            <person name="Kikuta A."/>
            <person name="Kobayashi N."/>
            <person name="Kono I."/>
            <person name="Machita K."/>
            <person name="Maehara T."/>
            <person name="Mizuno H."/>
            <person name="Mizubayashi T."/>
            <person name="Mukai Y."/>
            <person name="Nagasaki H."/>
            <person name="Nakashima M."/>
            <person name="Nakama Y."/>
            <person name="Nakamichi Y."/>
            <person name="Nakamura M."/>
            <person name="Namiki N."/>
            <person name="Negishi M."/>
            <person name="Ohta I."/>
            <person name="Ono N."/>
            <person name="Saji S."/>
            <person name="Sakai K."/>
            <person name="Shibata M."/>
            <person name="Shimokawa T."/>
            <person name="Shomura A."/>
            <person name="Song J."/>
            <person name="Takazaki Y."/>
            <person name="Terasawa K."/>
            <person name="Tsuji K."/>
            <person name="Waki K."/>
            <person name="Yamagata H."/>
            <person name="Yamane H."/>
            <person name="Yoshiki S."/>
            <person name="Yoshihara R."/>
            <person name="Yukawa K."/>
            <person name="Zhong H."/>
            <person name="Iwama H."/>
            <person name="Endo T."/>
            <person name="Ito H."/>
            <person name="Hahn J.H."/>
            <person name="Kim H.I."/>
            <person name="Eun M.Y."/>
            <person name="Yano M."/>
            <person name="Jiang J."/>
            <person name="Gojobori T."/>
        </authorList>
    </citation>
    <scope>NUCLEOTIDE SEQUENCE [LARGE SCALE GENOMIC DNA]</scope>
</reference>
<name>Q5SNH8_ORYSJ</name>
<dbReference type="Pfam" id="PF25086">
    <property type="entry name" value="DUF7803"/>
    <property type="match status" value="1"/>
</dbReference>
<dbReference type="AlphaFoldDB" id="Q5SNH8"/>
<protein>
    <recommendedName>
        <fullName evidence="1">DUF7803 domain-containing protein</fullName>
    </recommendedName>
</protein>
<sequence length="152" mass="17437">MEETILTGDDLMREPPSPAIPKEIASHVLQGVEPCDGLQINDIEPFCQDEIVFYRQCAAKRDKEIREKMVDSEYKLRISMPLEEGKERTTQLQLEVTLLERRMILASGLEGMEGFRQRWSLHGQLEDTRKRMEALVRGMEKGESQNSQAQGS</sequence>
<dbReference type="PANTHER" id="PTHR36047:SF1">
    <property type="entry name" value="OS01G0191000 PROTEIN"/>
    <property type="match status" value="1"/>
</dbReference>
<dbReference type="Proteomes" id="UP000817658">
    <property type="component" value="Chromosome 1"/>
</dbReference>
<evidence type="ECO:0000313" key="2">
    <source>
        <dbReference type="EMBL" id="BAD72222.1"/>
    </source>
</evidence>
<evidence type="ECO:0000259" key="1">
    <source>
        <dbReference type="Pfam" id="PF25086"/>
    </source>
</evidence>
<dbReference type="InterPro" id="IPR056705">
    <property type="entry name" value="DUF7803"/>
</dbReference>
<dbReference type="PANTHER" id="PTHR36047">
    <property type="entry name" value="OS01G0191000 PROTEIN"/>
    <property type="match status" value="1"/>
</dbReference>
<gene>
    <name evidence="2" type="primary">P0710E05.26</name>
</gene>
<dbReference type="HOGENOM" id="CLU_101153_0_0_1"/>
<organism evidence="2">
    <name type="scientific">Oryza sativa subsp. japonica</name>
    <name type="common">Rice</name>
    <dbReference type="NCBI Taxonomy" id="39947"/>
    <lineage>
        <taxon>Eukaryota</taxon>
        <taxon>Viridiplantae</taxon>
        <taxon>Streptophyta</taxon>
        <taxon>Embryophyta</taxon>
        <taxon>Tracheophyta</taxon>
        <taxon>Spermatophyta</taxon>
        <taxon>Magnoliopsida</taxon>
        <taxon>Liliopsida</taxon>
        <taxon>Poales</taxon>
        <taxon>Poaceae</taxon>
        <taxon>BOP clade</taxon>
        <taxon>Oryzoideae</taxon>
        <taxon>Oryzeae</taxon>
        <taxon>Oryzinae</taxon>
        <taxon>Oryza</taxon>
        <taxon>Oryza sativa</taxon>
    </lineage>
</organism>
<proteinExistence type="predicted"/>
<feature type="domain" description="DUF7803" evidence="1">
    <location>
        <begin position="1"/>
        <end position="150"/>
    </location>
</feature>